<evidence type="ECO:0000256" key="6">
    <source>
        <dbReference type="SAM" id="MobiDB-lite"/>
    </source>
</evidence>
<proteinExistence type="inferred from homology"/>
<feature type="transmembrane region" description="Helical" evidence="7">
    <location>
        <begin position="1254"/>
        <end position="1279"/>
    </location>
</feature>
<evidence type="ECO:0000313" key="10">
    <source>
        <dbReference type="Proteomes" id="UP000591131"/>
    </source>
</evidence>
<dbReference type="SMART" id="SM00714">
    <property type="entry name" value="LITAF"/>
    <property type="match status" value="1"/>
</dbReference>
<feature type="compositionally biased region" description="Basic residues" evidence="6">
    <location>
        <begin position="439"/>
        <end position="450"/>
    </location>
</feature>
<feature type="transmembrane region" description="Helical" evidence="7">
    <location>
        <begin position="1328"/>
        <end position="1345"/>
    </location>
</feature>
<evidence type="ECO:0000256" key="1">
    <source>
        <dbReference type="ARBA" id="ARBA00004170"/>
    </source>
</evidence>
<dbReference type="PANTHER" id="PTHR23292:SF6">
    <property type="entry name" value="FI16602P1-RELATED"/>
    <property type="match status" value="1"/>
</dbReference>
<evidence type="ECO:0000256" key="4">
    <source>
        <dbReference type="ARBA" id="ARBA00022833"/>
    </source>
</evidence>
<gene>
    <name evidence="9" type="ORF">FOL47_000618</name>
</gene>
<evidence type="ECO:0000256" key="7">
    <source>
        <dbReference type="SAM" id="Phobius"/>
    </source>
</evidence>
<dbReference type="PANTHER" id="PTHR23292">
    <property type="entry name" value="LIPOPOLYSACCHARIDE-INDUCED TUMOR NECROSIS FACTOR-ALPHA FACTOR"/>
    <property type="match status" value="1"/>
</dbReference>
<dbReference type="GO" id="GO:0016020">
    <property type="term" value="C:membrane"/>
    <property type="evidence" value="ECO:0007669"/>
    <property type="project" value="UniProtKB-SubCell"/>
</dbReference>
<keyword evidence="4" id="KW-0862">Zinc</keyword>
<evidence type="ECO:0000259" key="8">
    <source>
        <dbReference type="PROSITE" id="PS51837"/>
    </source>
</evidence>
<name>A0A7J6MLP1_PERCH</name>
<feature type="transmembrane region" description="Helical" evidence="7">
    <location>
        <begin position="58"/>
        <end position="80"/>
    </location>
</feature>
<evidence type="ECO:0000313" key="9">
    <source>
        <dbReference type="EMBL" id="KAF4672376.1"/>
    </source>
</evidence>
<protein>
    <recommendedName>
        <fullName evidence="8">LITAF domain-containing protein</fullName>
    </recommendedName>
</protein>
<dbReference type="Proteomes" id="UP000591131">
    <property type="component" value="Unassembled WGS sequence"/>
</dbReference>
<evidence type="ECO:0000256" key="2">
    <source>
        <dbReference type="ARBA" id="ARBA00005975"/>
    </source>
</evidence>
<feature type="compositionally biased region" description="Polar residues" evidence="6">
    <location>
        <begin position="1538"/>
        <end position="1547"/>
    </location>
</feature>
<feature type="region of interest" description="Disordered" evidence="6">
    <location>
        <begin position="1193"/>
        <end position="1223"/>
    </location>
</feature>
<keyword evidence="7" id="KW-0812">Transmembrane</keyword>
<accession>A0A7J6MLP1</accession>
<feature type="domain" description="LITAF" evidence="8">
    <location>
        <begin position="1217"/>
        <end position="1301"/>
    </location>
</feature>
<feature type="region of interest" description="Disordered" evidence="6">
    <location>
        <begin position="567"/>
        <end position="586"/>
    </location>
</feature>
<keyword evidence="10" id="KW-1185">Reference proteome</keyword>
<dbReference type="OrthoDB" id="5599753at2759"/>
<organism evidence="9 10">
    <name type="scientific">Perkinsus chesapeaki</name>
    <name type="common">Clam parasite</name>
    <name type="synonym">Perkinsus andrewsi</name>
    <dbReference type="NCBI Taxonomy" id="330153"/>
    <lineage>
        <taxon>Eukaryota</taxon>
        <taxon>Sar</taxon>
        <taxon>Alveolata</taxon>
        <taxon>Perkinsozoa</taxon>
        <taxon>Perkinsea</taxon>
        <taxon>Perkinsida</taxon>
        <taxon>Perkinsidae</taxon>
        <taxon>Perkinsus</taxon>
    </lineage>
</organism>
<feature type="compositionally biased region" description="Basic and acidic residues" evidence="6">
    <location>
        <begin position="1198"/>
        <end position="1223"/>
    </location>
</feature>
<evidence type="ECO:0000256" key="3">
    <source>
        <dbReference type="ARBA" id="ARBA00022723"/>
    </source>
</evidence>
<comment type="caution">
    <text evidence="9">The sequence shown here is derived from an EMBL/GenBank/DDBJ whole genome shotgun (WGS) entry which is preliminary data.</text>
</comment>
<evidence type="ECO:0000256" key="5">
    <source>
        <dbReference type="ARBA" id="ARBA00023136"/>
    </source>
</evidence>
<comment type="subcellular location">
    <subcellularLocation>
        <location evidence="1">Membrane</location>
        <topology evidence="1">Peripheral membrane protein</topology>
    </subcellularLocation>
</comment>
<feature type="transmembrane region" description="Helical" evidence="7">
    <location>
        <begin position="200"/>
        <end position="220"/>
    </location>
</feature>
<feature type="transmembrane region" description="Helical" evidence="7">
    <location>
        <begin position="86"/>
        <end position="105"/>
    </location>
</feature>
<dbReference type="PROSITE" id="PS51837">
    <property type="entry name" value="LITAF"/>
    <property type="match status" value="1"/>
</dbReference>
<keyword evidence="5 7" id="KW-0472">Membrane</keyword>
<keyword evidence="7" id="KW-1133">Transmembrane helix</keyword>
<dbReference type="GO" id="GO:0008270">
    <property type="term" value="F:zinc ion binding"/>
    <property type="evidence" value="ECO:0007669"/>
    <property type="project" value="TreeGrafter"/>
</dbReference>
<dbReference type="Pfam" id="PF10601">
    <property type="entry name" value="zf-LITAF-like"/>
    <property type="match status" value="1"/>
</dbReference>
<sequence length="1547" mass="168970">MSGYVTLAGGDHLRSMRQHEGGSVGEATVSDKSTSSIDKDSIAVGLVREGLAMEYSTLLGILNSTLTLAYLVVQLLVCYPGTTERWVGPALLLILGPLYHLLWCLRYRGVQLRKLQSQTMHRATSIVLREWSFKSPEVVFQLSCTGLVLLYAIIGFIGLPQAGILLSLLSLITFCRFIYDLQYIHEASLGRVFHSVVVEAWTPLLACLIIALFTTVLALLSSHYISAQSSILNGIVVTIQVFVDGVVCVSAGCSLARAYGRVEEEANRSRLCINNLAVKVNSSLRDMQLSIKHSMKLNETTGLTFWQLLRLIDGCSANYHSGATPDVEVASAAPKSDSEGDYGPDERILGWEMAVDMAGEARGLSLWRYLTEEWAEERLETASPQQQQQTAVAGVQPRLPIYAAAGARVTSGNKGGRVVIWIATLDRTAASPPATVTSVRRRSPARRNRSRGAEGKKQYRKPSVPSYEESYKQARESLRRMVLCTEGPPRRTGMVWNFVKFCCWAMAATANSFVTSARIQWRPQNPHRWLKTVDRATRQQALCDIGGDMETCCSCHNATAGGFGSAASTSGLSSGDNEGGGGGDGNKEGIRRFAGDVLSRYLDKLIVQLLSIGTVRSSILASLEVLLAKGQLDPHFVIDAAKEGGVPLSELASGQLDDKDAILPIGPLIRVVRFMDPLDAASFGQTSKFHRNAVRHQYATGGLRVSPDLPRASLRAVQHLLRHNPPKYGSGYLLERWIKGRLSTLDIDFTALIRSGHHDSRAKKVMARIGAIAEGLGEDIGTIRFAKCADVCQDPLPIALAMENTKAMTAVRKLEVDGLILDPQRAVRLPMRLDNLKRLTLNRVTVVRGCSLLPLGGVVDAPKLTHIELGLRPEGAALELVKALVKPSTGPLLEEVKVHNITTAEGVDALAELLGSCSLPRLKCLEISPWTDRLLDQLRGCPAIEEVSGIGSPSVASPFIIQQVLGQLVNISKIHINVGDEESLIAVAKGISGAASLEEGPVCLGVVCGSKGDITAFGATLEMSVQYSGPDSIDVTVALVKLRLAAAGHSVKHFTFVRPNYGHGSSSSSSRGPSEGCASPCIPGGEGLLAEEFRSRLACKCARCLLNGDDEEDHFGRNWKEDGDKQGYLKRSQTQHICIPALGRFLVYCSKRLNVPHTVPVFTNCISFYGRMTPAAFGHRRKDGHAYRNVPTLTEEGQAPKEMRDHHHLSESRLDDENDSHRDDQPVFDMTPVNCRCPFCKADITTFITHEASVVSYLLAMVLALVLQWLSVCVIPVIWPLLKDTVHRCPNCLNKVGSRSKISLPTNFKNDVLTFRIGHCAVVLARKYVVILLALVGVIGLFYTARSYGFMQPAAIPRGPDIDVTWREFLEDCGDKAYLGNPLHSIKSFNEKYMHNTVKWTGRVVRIREGIDLWLFKSKSFAMIKMFPPQQAYRPDVVDLILLFDGSPQEEQVAQVPAGAWAEFEGSLLSLGRRGGPHLLQLWSIKETKRPEEVEEAVAEAAMALSARQAIMNAVLGSRETKLEAAEGSEPKIELAGTMTTEMSPND</sequence>
<reference evidence="9 10" key="1">
    <citation type="submission" date="2020-04" db="EMBL/GenBank/DDBJ databases">
        <title>Perkinsus chesapeaki whole genome sequence.</title>
        <authorList>
            <person name="Bogema D.R."/>
        </authorList>
    </citation>
    <scope>NUCLEOTIDE SEQUENCE [LARGE SCALE GENOMIC DNA]</scope>
    <source>
        <strain evidence="9">ATCC PRA-425</strain>
    </source>
</reference>
<dbReference type="InterPro" id="IPR037519">
    <property type="entry name" value="LITAF_fam"/>
</dbReference>
<dbReference type="EMBL" id="JAAPAO010000111">
    <property type="protein sequence ID" value="KAF4672376.1"/>
    <property type="molecule type" value="Genomic_DNA"/>
</dbReference>
<feature type="compositionally biased region" description="Low complexity" evidence="6">
    <location>
        <begin position="567"/>
        <end position="576"/>
    </location>
</feature>
<keyword evidence="3" id="KW-0479">Metal-binding</keyword>
<comment type="similarity">
    <text evidence="2">Belongs to the CDIP1/LITAF family.</text>
</comment>
<dbReference type="InterPro" id="IPR006629">
    <property type="entry name" value="LITAF"/>
</dbReference>
<feature type="region of interest" description="Disordered" evidence="6">
    <location>
        <begin position="1525"/>
        <end position="1547"/>
    </location>
</feature>
<feature type="region of interest" description="Disordered" evidence="6">
    <location>
        <begin position="432"/>
        <end position="470"/>
    </location>
</feature>